<dbReference type="InterPro" id="IPR043502">
    <property type="entry name" value="DNA/RNA_pol_sf"/>
</dbReference>
<dbReference type="EMBL" id="WBNH01000988">
    <property type="protein sequence ID" value="NXX74505.1"/>
    <property type="molecule type" value="Genomic_DNA"/>
</dbReference>
<dbReference type="GO" id="GO:0016787">
    <property type="term" value="F:hydrolase activity"/>
    <property type="evidence" value="ECO:0007669"/>
    <property type="project" value="UniProtKB-KW"/>
</dbReference>
<keyword evidence="3" id="KW-0540">Nuclease</keyword>
<dbReference type="SUPFAM" id="SSF56672">
    <property type="entry name" value="DNA/RNA polymerases"/>
    <property type="match status" value="1"/>
</dbReference>
<protein>
    <submittedName>
        <fullName evidence="8">POK18 protein</fullName>
    </submittedName>
</protein>
<keyword evidence="9" id="KW-1185">Reference proteome</keyword>
<keyword evidence="1" id="KW-0808">Transferase</keyword>
<keyword evidence="5" id="KW-0378">Hydrolase</keyword>
<feature type="non-terminal residue" evidence="8">
    <location>
        <position position="1"/>
    </location>
</feature>
<evidence type="ECO:0000256" key="6">
    <source>
        <dbReference type="ARBA" id="ARBA00022918"/>
    </source>
</evidence>
<dbReference type="AlphaFoldDB" id="A0A852KCI3"/>
<dbReference type="InterPro" id="IPR010661">
    <property type="entry name" value="RVT_thumb"/>
</dbReference>
<gene>
    <name evidence="8" type="primary">Ervk18_0</name>
    <name evidence="8" type="ORF">UROIND_R15153</name>
</gene>
<comment type="caution">
    <text evidence="8">The sequence shown here is derived from an EMBL/GenBank/DDBJ whole genome shotgun (WGS) entry which is preliminary data.</text>
</comment>
<evidence type="ECO:0000256" key="1">
    <source>
        <dbReference type="ARBA" id="ARBA00022679"/>
    </source>
</evidence>
<organism evidence="8 9">
    <name type="scientific">Urocolius indicus</name>
    <name type="common">Red-faced mousebird</name>
    <name type="synonym">Colius indicus</name>
    <dbReference type="NCBI Taxonomy" id="458196"/>
    <lineage>
        <taxon>Eukaryota</taxon>
        <taxon>Metazoa</taxon>
        <taxon>Chordata</taxon>
        <taxon>Craniata</taxon>
        <taxon>Vertebrata</taxon>
        <taxon>Euteleostomi</taxon>
        <taxon>Archelosauria</taxon>
        <taxon>Archosauria</taxon>
        <taxon>Dinosauria</taxon>
        <taxon>Saurischia</taxon>
        <taxon>Theropoda</taxon>
        <taxon>Coelurosauria</taxon>
        <taxon>Aves</taxon>
        <taxon>Neognathae</taxon>
        <taxon>Neoaves</taxon>
        <taxon>Telluraves</taxon>
        <taxon>Coraciimorphae</taxon>
        <taxon>Coliiformes</taxon>
        <taxon>Coliidae</taxon>
        <taxon>Urocolius</taxon>
    </lineage>
</organism>
<evidence type="ECO:0000256" key="5">
    <source>
        <dbReference type="ARBA" id="ARBA00022801"/>
    </source>
</evidence>
<dbReference type="GO" id="GO:0035613">
    <property type="term" value="F:RNA stem-loop binding"/>
    <property type="evidence" value="ECO:0007669"/>
    <property type="project" value="TreeGrafter"/>
</dbReference>
<feature type="domain" description="Reverse transcriptase thumb" evidence="7">
    <location>
        <begin position="17"/>
        <end position="55"/>
    </location>
</feature>
<dbReference type="OrthoDB" id="9319918at2759"/>
<keyword evidence="6" id="KW-0695">RNA-directed DNA polymerase</keyword>
<keyword evidence="4" id="KW-0255">Endonuclease</keyword>
<name>A0A852KCI3_UROIN</name>
<dbReference type="Pfam" id="PF06817">
    <property type="entry name" value="RVT_thumb"/>
    <property type="match status" value="1"/>
</dbReference>
<dbReference type="PANTHER" id="PTHR41694:SF3">
    <property type="entry name" value="RNA-DIRECTED DNA POLYMERASE-RELATED"/>
    <property type="match status" value="1"/>
</dbReference>
<reference evidence="8" key="1">
    <citation type="submission" date="2020-02" db="EMBL/GenBank/DDBJ databases">
        <title>Bird 10,000 Genomes (B10K) Project - Family phase.</title>
        <authorList>
            <person name="Zhang G."/>
        </authorList>
    </citation>
    <scope>NUCLEOTIDE SEQUENCE</scope>
    <source>
        <strain evidence="8">B10K-DU-030-59</strain>
    </source>
</reference>
<dbReference type="GO" id="GO:0004519">
    <property type="term" value="F:endonuclease activity"/>
    <property type="evidence" value="ECO:0007669"/>
    <property type="project" value="UniProtKB-KW"/>
</dbReference>
<dbReference type="PANTHER" id="PTHR41694">
    <property type="entry name" value="ENDOGENOUS RETROVIRUS GROUP K MEMBER POL PROTEIN"/>
    <property type="match status" value="1"/>
</dbReference>
<evidence type="ECO:0000256" key="3">
    <source>
        <dbReference type="ARBA" id="ARBA00022722"/>
    </source>
</evidence>
<keyword evidence="2" id="KW-0548">Nucleotidyltransferase</keyword>
<dbReference type="InterPro" id="IPR043128">
    <property type="entry name" value="Rev_trsase/Diguanyl_cyclase"/>
</dbReference>
<accession>A0A852KCI3</accession>
<evidence type="ECO:0000259" key="7">
    <source>
        <dbReference type="Pfam" id="PF06817"/>
    </source>
</evidence>
<dbReference type="GO" id="GO:0003964">
    <property type="term" value="F:RNA-directed DNA polymerase activity"/>
    <property type="evidence" value="ECO:0007669"/>
    <property type="project" value="UniProtKB-KW"/>
</dbReference>
<evidence type="ECO:0000256" key="4">
    <source>
        <dbReference type="ARBA" id="ARBA00022759"/>
    </source>
</evidence>
<sequence length="55" mass="6378">AWQYLGWCITEAHIRLQKLRIHTDIKTVNDAQKLMGDLQWLHPVVGITNEALEPL</sequence>
<evidence type="ECO:0000313" key="9">
    <source>
        <dbReference type="Proteomes" id="UP000654395"/>
    </source>
</evidence>
<proteinExistence type="predicted"/>
<evidence type="ECO:0000256" key="2">
    <source>
        <dbReference type="ARBA" id="ARBA00022695"/>
    </source>
</evidence>
<dbReference type="Gene3D" id="3.30.70.270">
    <property type="match status" value="1"/>
</dbReference>
<dbReference type="Proteomes" id="UP000654395">
    <property type="component" value="Unassembled WGS sequence"/>
</dbReference>
<feature type="non-terminal residue" evidence="8">
    <location>
        <position position="55"/>
    </location>
</feature>
<evidence type="ECO:0000313" key="8">
    <source>
        <dbReference type="EMBL" id="NXX74505.1"/>
    </source>
</evidence>